<organism evidence="2 3">
    <name type="scientific">Micromonospora mirobrigensis</name>
    <dbReference type="NCBI Taxonomy" id="262898"/>
    <lineage>
        <taxon>Bacteria</taxon>
        <taxon>Bacillati</taxon>
        <taxon>Actinomycetota</taxon>
        <taxon>Actinomycetes</taxon>
        <taxon>Micromonosporales</taxon>
        <taxon>Micromonosporaceae</taxon>
        <taxon>Micromonospora</taxon>
    </lineage>
</organism>
<keyword evidence="1" id="KW-1133">Transmembrane helix</keyword>
<keyword evidence="1" id="KW-0472">Membrane</keyword>
<name>A0A1C4X499_9ACTN</name>
<dbReference type="RefSeq" id="WP_218104908.1">
    <property type="nucleotide sequence ID" value="NZ_FMCX01000002.1"/>
</dbReference>
<dbReference type="EMBL" id="FMCX01000002">
    <property type="protein sequence ID" value="SCF03276.1"/>
    <property type="molecule type" value="Genomic_DNA"/>
</dbReference>
<feature type="transmembrane region" description="Helical" evidence="1">
    <location>
        <begin position="120"/>
        <end position="139"/>
    </location>
</feature>
<proteinExistence type="predicted"/>
<protein>
    <submittedName>
        <fullName evidence="2">Uncharacterized protein</fullName>
    </submittedName>
</protein>
<keyword evidence="1" id="KW-0812">Transmembrane</keyword>
<feature type="transmembrane region" description="Helical" evidence="1">
    <location>
        <begin position="52"/>
        <end position="74"/>
    </location>
</feature>
<dbReference type="STRING" id="262898.GA0070564_102704"/>
<evidence type="ECO:0000313" key="2">
    <source>
        <dbReference type="EMBL" id="SCF03276.1"/>
    </source>
</evidence>
<accession>A0A1C4X499</accession>
<evidence type="ECO:0000256" key="1">
    <source>
        <dbReference type="SAM" id="Phobius"/>
    </source>
</evidence>
<feature type="transmembrane region" description="Helical" evidence="1">
    <location>
        <begin position="21"/>
        <end position="46"/>
    </location>
</feature>
<sequence>MEKDESLSEQRIKHLEFIQAIVNRLGTNSFLIKGWAITVTAAIFAFEAKDPNWRMALTTFLPVVAFWLLDSYFLRQERLFRRLYDDVRRKDSSTEPFSMDVRPYQRAVRLSAVVRSRTMVIFYGVLFVLAVVFFLVSLLHTGSAA</sequence>
<reference evidence="3" key="1">
    <citation type="submission" date="2016-06" db="EMBL/GenBank/DDBJ databases">
        <authorList>
            <person name="Varghese N."/>
            <person name="Submissions Spin"/>
        </authorList>
    </citation>
    <scope>NUCLEOTIDE SEQUENCE [LARGE SCALE GENOMIC DNA]</scope>
    <source>
        <strain evidence="3">DSM 44830</strain>
    </source>
</reference>
<dbReference type="AlphaFoldDB" id="A0A1C4X499"/>
<dbReference type="Proteomes" id="UP000199504">
    <property type="component" value="Unassembled WGS sequence"/>
</dbReference>
<evidence type="ECO:0000313" key="3">
    <source>
        <dbReference type="Proteomes" id="UP000199504"/>
    </source>
</evidence>
<keyword evidence="3" id="KW-1185">Reference proteome</keyword>
<gene>
    <name evidence="2" type="ORF">GA0070564_102704</name>
</gene>